<proteinExistence type="predicted"/>
<protein>
    <submittedName>
        <fullName evidence="8">EFR1 family ferrodoxin</fullName>
    </submittedName>
</protein>
<dbReference type="EMBL" id="KT862778">
    <property type="protein sequence ID" value="AMM74591.1"/>
    <property type="molecule type" value="Genomic_DNA"/>
</dbReference>
<evidence type="ECO:0000313" key="6">
    <source>
        <dbReference type="EMBL" id="AMM74674.1"/>
    </source>
</evidence>
<keyword evidence="3" id="KW-0614">Plasmid</keyword>
<gene>
    <name evidence="7" type="ORF">EU507_16695</name>
    <name evidence="8" type="ORF">MZO26_00140</name>
</gene>
<dbReference type="AlphaFoldDB" id="A0A140GDE3"/>
<sequence>MTILYFTATGNSLYVAKRLGGKLISIPQMIKENKYEFSDERIGIVFPVFHVNIPPYIRDFLERSIFNCKYLFVIATYGEYAGSTADEVKKILDKRSIPANYINNIQIVKYMKNSIETSLN</sequence>
<reference evidence="7 9" key="2">
    <citation type="submission" date="2019-02" db="EMBL/GenBank/DDBJ databases">
        <title>From farm to fork: dissemination of Tn554::fexA-optrA in linezolid-resistant Enterococcus faecalis clones from chicken feces and meat in Tunisia.</title>
        <authorList>
            <person name="Tedim A.P."/>
            <person name="Elghaieb H."/>
            <person name="Abbassi M.S."/>
            <person name="Novais C."/>
            <person name="Hassen A."/>
            <person name="Peixe L."/>
            <person name="Freitas A.R."/>
        </authorList>
    </citation>
    <scope>NUCLEOTIDE SEQUENCE [LARGE SCALE GENOMIC DNA]</scope>
    <source>
        <strain evidence="7 9">728T</strain>
    </source>
</reference>
<dbReference type="Proteomes" id="UP001139456">
    <property type="component" value="Plasmid pW163"/>
</dbReference>
<evidence type="ECO:0000313" key="5">
    <source>
        <dbReference type="EMBL" id="AMM74601.1"/>
    </source>
</evidence>
<dbReference type="SUPFAM" id="SSF52218">
    <property type="entry name" value="Flavoproteins"/>
    <property type="match status" value="1"/>
</dbReference>
<dbReference type="EMBL" id="KT862779">
    <property type="protein sequence ID" value="AMM74601.1"/>
    <property type="molecule type" value="Genomic_DNA"/>
</dbReference>
<geneLocation type="plasmid" evidence="5">
    <name>pSF35</name>
</geneLocation>
<dbReference type="EMBL" id="KT862785">
    <property type="protein sequence ID" value="AMM74674.1"/>
    <property type="molecule type" value="Genomic_DNA"/>
</dbReference>
<dbReference type="RefSeq" id="WP_024378353.1">
    <property type="nucleotide sequence ID" value="NZ_AP027298.1"/>
</dbReference>
<dbReference type="InterPro" id="IPR029039">
    <property type="entry name" value="Flavoprotein-like_sf"/>
</dbReference>
<geneLocation type="plasmid" evidence="3">
    <name>pE419</name>
</geneLocation>
<evidence type="ECO:0000313" key="2">
    <source>
        <dbReference type="EMBL" id="AMM74575.1"/>
    </source>
</evidence>
<name>A0A140GDE3_ENTFL</name>
<geneLocation type="plasmid" evidence="1">
    <name>p10-2-2</name>
</geneLocation>
<evidence type="ECO:0000313" key="10">
    <source>
        <dbReference type="Proteomes" id="UP001139456"/>
    </source>
</evidence>
<evidence type="ECO:0000313" key="1">
    <source>
        <dbReference type="EMBL" id="AMM74553.1"/>
    </source>
</evidence>
<evidence type="ECO:0000313" key="9">
    <source>
        <dbReference type="Proteomes" id="UP000292223"/>
    </source>
</evidence>
<accession>A0A140GDE3</accession>
<evidence type="ECO:0000313" key="8">
    <source>
        <dbReference type="EMBL" id="UPQ25741.1"/>
    </source>
</evidence>
<evidence type="ECO:0000313" key="3">
    <source>
        <dbReference type="EMBL" id="AMM74585.1"/>
    </source>
</evidence>
<dbReference type="EMBL" id="KT862775">
    <property type="protein sequence ID" value="AMM74553.1"/>
    <property type="molecule type" value="Genomic_DNA"/>
</dbReference>
<dbReference type="EMBL" id="SEWT01000023">
    <property type="protein sequence ID" value="RYU28579.1"/>
    <property type="molecule type" value="Genomic_DNA"/>
</dbReference>
<dbReference type="Gene3D" id="3.40.50.360">
    <property type="match status" value="1"/>
</dbReference>
<geneLocation type="plasmid" evidence="8 10">
    <name>pW163</name>
</geneLocation>
<dbReference type="EMBL" id="KT862777">
    <property type="protein sequence ID" value="AMM74585.1"/>
    <property type="molecule type" value="Genomic_DNA"/>
</dbReference>
<geneLocation type="plasmid" evidence="4">
    <name>pFX13</name>
</geneLocation>
<reference evidence="3" key="1">
    <citation type="journal article" date="2016" name="J. Antimicrob. Chemother.">
        <title>Genetic environment of the transferable oxazolidinone/phenicol resistance gene optrA in Enterococcus faecalis isolates of human and animal origin.</title>
        <authorList>
            <person name="He T."/>
            <person name="Shen Y."/>
            <person name="Schwarz S."/>
            <person name="Cai J."/>
            <person name="Lv Y."/>
            <person name="Li J."/>
            <person name="Fessler A.T."/>
            <person name="Zhang R."/>
            <person name="Wu C."/>
            <person name="Shen J."/>
            <person name="Wang Y."/>
        </authorList>
    </citation>
    <scope>NUCLEOTIDE SEQUENCE</scope>
    <source>
        <strain evidence="1">10-2-2</strain>
        <strain evidence="2">E121</strain>
        <strain evidence="3">E419</strain>
        <strain evidence="4">FX13</strain>
        <strain evidence="6">LY4</strain>
        <strain evidence="5">SF35</strain>
        <plasmid evidence="1">p10-2-2</plasmid>
        <plasmid evidence="2">pE121</plasmid>
        <plasmid evidence="3">pE419</plasmid>
        <plasmid evidence="4">pFX13</plasmid>
        <plasmid evidence="5">pSF35</plasmid>
    </source>
</reference>
<dbReference type="EMBL" id="KT862776">
    <property type="protein sequence ID" value="AMM74575.1"/>
    <property type="molecule type" value="Genomic_DNA"/>
</dbReference>
<geneLocation type="plasmid" evidence="2">
    <name>pE121</name>
</geneLocation>
<reference evidence="8" key="3">
    <citation type="submission" date="2022-04" db="EMBL/GenBank/DDBJ databases">
        <title>Heterogeneous transmission of optrA in Enterococcus faecium and Enterococcus faecalis isolates from a swine farrow-to-finish operation.</title>
        <authorList>
            <person name="Xuan H."/>
        </authorList>
    </citation>
    <scope>NUCLEOTIDE SEQUENCE</scope>
    <source>
        <strain evidence="8">AKSZ-163</strain>
        <plasmid evidence="8">pW163</plasmid>
    </source>
</reference>
<evidence type="ECO:0000313" key="7">
    <source>
        <dbReference type="EMBL" id="RYU28579.1"/>
    </source>
</evidence>
<evidence type="ECO:0000313" key="4">
    <source>
        <dbReference type="EMBL" id="AMM74591.1"/>
    </source>
</evidence>
<organism evidence="3">
    <name type="scientific">Enterococcus faecalis</name>
    <name type="common">Streptococcus faecalis</name>
    <dbReference type="NCBI Taxonomy" id="1351"/>
    <lineage>
        <taxon>Bacteria</taxon>
        <taxon>Bacillati</taxon>
        <taxon>Bacillota</taxon>
        <taxon>Bacilli</taxon>
        <taxon>Lactobacillales</taxon>
        <taxon>Enterococcaceae</taxon>
        <taxon>Enterococcus</taxon>
    </lineage>
</organism>
<dbReference type="NCBIfam" id="NF038196">
    <property type="entry name" value="ferrodoxin_EFR1"/>
    <property type="match status" value="1"/>
</dbReference>
<dbReference type="EMBL" id="CP096047">
    <property type="protein sequence ID" value="UPQ25741.1"/>
    <property type="molecule type" value="Genomic_DNA"/>
</dbReference>
<dbReference type="InterPro" id="IPR047964">
    <property type="entry name" value="EFR1-like"/>
</dbReference>
<dbReference type="Proteomes" id="UP000292223">
    <property type="component" value="Unassembled WGS sequence"/>
</dbReference>